<proteinExistence type="predicted"/>
<dbReference type="EMBL" id="DSTT01000002">
    <property type="protein sequence ID" value="HFK23292.1"/>
    <property type="molecule type" value="Genomic_DNA"/>
</dbReference>
<dbReference type="Pfam" id="PF01161">
    <property type="entry name" value="PBP"/>
    <property type="match status" value="1"/>
</dbReference>
<evidence type="ECO:0000313" key="2">
    <source>
        <dbReference type="EMBL" id="HFK23292.1"/>
    </source>
</evidence>
<dbReference type="PANTHER" id="PTHR30289">
    <property type="entry name" value="UNCHARACTERIZED PROTEIN YBCL-RELATED"/>
    <property type="match status" value="1"/>
</dbReference>
<dbReference type="Gene3D" id="3.90.280.10">
    <property type="entry name" value="PEBP-like"/>
    <property type="match status" value="1"/>
</dbReference>
<protein>
    <submittedName>
        <fullName evidence="2">YbhB/YbcL family Raf kinase inhibitor-like protein</fullName>
    </submittedName>
</protein>
<dbReference type="PANTHER" id="PTHR30289:SF1">
    <property type="entry name" value="PEBP (PHOSPHATIDYLETHANOLAMINE-BINDING PROTEIN) FAMILY PROTEIN"/>
    <property type="match status" value="1"/>
</dbReference>
<organism evidence="2">
    <name type="scientific">candidate division WOR-3 bacterium</name>
    <dbReference type="NCBI Taxonomy" id="2052148"/>
    <lineage>
        <taxon>Bacteria</taxon>
        <taxon>Bacteria division WOR-3</taxon>
    </lineage>
</organism>
<dbReference type="InterPro" id="IPR005247">
    <property type="entry name" value="YbhB_YbcL/LppC-like"/>
</dbReference>
<reference evidence="2" key="1">
    <citation type="journal article" date="2020" name="mSystems">
        <title>Genome- and Community-Level Interaction Insights into Carbon Utilization and Element Cycling Functions of Hydrothermarchaeota in Hydrothermal Sediment.</title>
        <authorList>
            <person name="Zhou Z."/>
            <person name="Liu Y."/>
            <person name="Xu W."/>
            <person name="Pan J."/>
            <person name="Luo Z.H."/>
            <person name="Li M."/>
        </authorList>
    </citation>
    <scope>NUCLEOTIDE SEQUENCE [LARGE SCALE GENOMIC DNA]</scope>
    <source>
        <strain evidence="2">SpSt-464</strain>
    </source>
</reference>
<evidence type="ECO:0000256" key="1">
    <source>
        <dbReference type="SAM" id="SignalP"/>
    </source>
</evidence>
<comment type="caution">
    <text evidence="2">The sequence shown here is derived from an EMBL/GenBank/DDBJ whole genome shotgun (WGS) entry which is preliminary data.</text>
</comment>
<dbReference type="CDD" id="cd00865">
    <property type="entry name" value="PEBP_bact_arch"/>
    <property type="match status" value="1"/>
</dbReference>
<gene>
    <name evidence="2" type="ORF">ENS15_01355</name>
</gene>
<dbReference type="InterPro" id="IPR036610">
    <property type="entry name" value="PEBP-like_sf"/>
</dbReference>
<dbReference type="InterPro" id="IPR008914">
    <property type="entry name" value="PEBP"/>
</dbReference>
<feature type="chain" id="PRO_5028047716" evidence="1">
    <location>
        <begin position="21"/>
        <end position="182"/>
    </location>
</feature>
<dbReference type="PROSITE" id="PS51257">
    <property type="entry name" value="PROKAR_LIPOPROTEIN"/>
    <property type="match status" value="1"/>
</dbReference>
<keyword evidence="1" id="KW-0732">Signal</keyword>
<feature type="signal peptide" evidence="1">
    <location>
        <begin position="1"/>
        <end position="20"/>
    </location>
</feature>
<name>A0A7C3J5K4_UNCW3</name>
<accession>A0A7C3J5K4</accession>
<dbReference type="NCBIfam" id="TIGR00481">
    <property type="entry name" value="YbhB/YbcL family Raf kinase inhibitor-like protein"/>
    <property type="match status" value="1"/>
</dbReference>
<dbReference type="SUPFAM" id="SSF49777">
    <property type="entry name" value="PEBP-like"/>
    <property type="match status" value="1"/>
</dbReference>
<dbReference type="AlphaFoldDB" id="A0A7C3J5K4"/>
<sequence length="182" mass="21068">MKRKIYIFSLLFLLSFLIGCKTNKDVKENKELKVISDFENFSFIPEKFSYKGGNISPVVKVKNIPSQTKSLVLIVEDPDAPFKKFIHWILFNIPPYDSIIPEGFSKSSFKLKDGILQGLNSLNEYIYFGPNPPSKTHRYFFKVYAIDTMLIEDSTLTYENIIKMIENHIISYGELVGKYSKK</sequence>